<evidence type="ECO:0000313" key="4">
    <source>
        <dbReference type="EMBL" id="CAD9541124.1"/>
    </source>
</evidence>
<evidence type="ECO:0000256" key="3">
    <source>
        <dbReference type="ARBA" id="ARBA00022927"/>
    </source>
</evidence>
<dbReference type="InterPro" id="IPR016024">
    <property type="entry name" value="ARM-type_fold"/>
</dbReference>
<comment type="similarity">
    <text evidence="1">Belongs to the importin alpha family.</text>
</comment>
<dbReference type="EMBL" id="HBGU01076239">
    <property type="protein sequence ID" value="CAD9541124.1"/>
    <property type="molecule type" value="Transcribed_RNA"/>
</dbReference>
<dbReference type="GO" id="GO:0015031">
    <property type="term" value="P:protein transport"/>
    <property type="evidence" value="ECO:0007669"/>
    <property type="project" value="UniProtKB-KW"/>
</dbReference>
<dbReference type="SUPFAM" id="SSF48371">
    <property type="entry name" value="ARM repeat"/>
    <property type="match status" value="1"/>
</dbReference>
<keyword evidence="2" id="KW-0813">Transport</keyword>
<dbReference type="Pfam" id="PF16186">
    <property type="entry name" value="Arm_3"/>
    <property type="match status" value="1"/>
</dbReference>
<organism evidence="4">
    <name type="scientific">Haptolina brevifila</name>
    <dbReference type="NCBI Taxonomy" id="156173"/>
    <lineage>
        <taxon>Eukaryota</taxon>
        <taxon>Haptista</taxon>
        <taxon>Haptophyta</taxon>
        <taxon>Prymnesiophyceae</taxon>
        <taxon>Prymnesiales</taxon>
        <taxon>Prymnesiaceae</taxon>
        <taxon>Haptolina</taxon>
    </lineage>
</organism>
<sequence>MSGSIPTLVHMVNVEEFDIKKEAAYALCNACIGGSIPTVSGLVSAGILPSLCSLLDLADTELILAVCAALAAALAAGEASAPGQPNPCVPLVDQAGGVEKVEELQHHPSPAVYERAVHLIDTYFSEPAADDPTLAPTTTSDGYVFGLR</sequence>
<evidence type="ECO:0000256" key="1">
    <source>
        <dbReference type="ARBA" id="ARBA00010394"/>
    </source>
</evidence>
<dbReference type="Gene3D" id="1.25.10.10">
    <property type="entry name" value="Leucine-rich Repeat Variant"/>
    <property type="match status" value="1"/>
</dbReference>
<evidence type="ECO:0000256" key="2">
    <source>
        <dbReference type="ARBA" id="ARBA00022448"/>
    </source>
</evidence>
<dbReference type="AlphaFoldDB" id="A0A7S2NH91"/>
<gene>
    <name evidence="4" type="ORF">CBRE1094_LOCUS41559</name>
</gene>
<dbReference type="InterPro" id="IPR011989">
    <property type="entry name" value="ARM-like"/>
</dbReference>
<accession>A0A7S2NH91</accession>
<reference evidence="4" key="1">
    <citation type="submission" date="2021-01" db="EMBL/GenBank/DDBJ databases">
        <authorList>
            <person name="Corre E."/>
            <person name="Pelletier E."/>
            <person name="Niang G."/>
            <person name="Scheremetjew M."/>
            <person name="Finn R."/>
            <person name="Kale V."/>
            <person name="Holt S."/>
            <person name="Cochrane G."/>
            <person name="Meng A."/>
            <person name="Brown T."/>
            <person name="Cohen L."/>
        </authorList>
    </citation>
    <scope>NUCLEOTIDE SEQUENCE</scope>
    <source>
        <strain evidence="4">UTEX LB 985</strain>
    </source>
</reference>
<protein>
    <recommendedName>
        <fullName evidence="5">Importin subunit alpha</fullName>
    </recommendedName>
</protein>
<proteinExistence type="inferred from homology"/>
<name>A0A7S2NH91_9EUKA</name>
<keyword evidence="3" id="KW-0653">Protein transport</keyword>
<dbReference type="InterPro" id="IPR000225">
    <property type="entry name" value="Armadillo"/>
</dbReference>
<dbReference type="Pfam" id="PF00514">
    <property type="entry name" value="Arm"/>
    <property type="match status" value="1"/>
</dbReference>
<dbReference type="PANTHER" id="PTHR23316">
    <property type="entry name" value="IMPORTIN ALPHA"/>
    <property type="match status" value="1"/>
</dbReference>
<evidence type="ECO:0008006" key="5">
    <source>
        <dbReference type="Google" id="ProtNLM"/>
    </source>
</evidence>
<dbReference type="InterPro" id="IPR032413">
    <property type="entry name" value="Arm_3"/>
</dbReference>